<protein>
    <submittedName>
        <fullName evidence="1">Uncharacterized protein</fullName>
    </submittedName>
</protein>
<dbReference type="Proteomes" id="UP000024635">
    <property type="component" value="Unassembled WGS sequence"/>
</dbReference>
<dbReference type="EMBL" id="JARK01001635">
    <property type="protein sequence ID" value="EYB85383.1"/>
    <property type="molecule type" value="Genomic_DNA"/>
</dbReference>
<dbReference type="OrthoDB" id="10577341at2759"/>
<evidence type="ECO:0000313" key="1">
    <source>
        <dbReference type="EMBL" id="EYB85383.1"/>
    </source>
</evidence>
<accession>A0A016S3Z9</accession>
<sequence length="118" mass="13841">MPDYRTRLQKLGLRTLFYRRTLADVLMGFKILRGEVCLRASKYWNFRPIHERRACFNLTPPRFKSCDGSLQESSFFWRVTKLLNKLPASFLTIENSSILKAKLKKTDILSVLKIDDVV</sequence>
<gene>
    <name evidence="1" type="primary">Acey_s0299.g1781</name>
    <name evidence="1" type="ORF">Y032_0299g1781</name>
</gene>
<proteinExistence type="predicted"/>
<reference evidence="2" key="1">
    <citation type="journal article" date="2015" name="Nat. Genet.">
        <title>The genome and transcriptome of the zoonotic hookworm Ancylostoma ceylanicum identify infection-specific gene families.</title>
        <authorList>
            <person name="Schwarz E.M."/>
            <person name="Hu Y."/>
            <person name="Antoshechkin I."/>
            <person name="Miller M.M."/>
            <person name="Sternberg P.W."/>
            <person name="Aroian R.V."/>
        </authorList>
    </citation>
    <scope>NUCLEOTIDE SEQUENCE</scope>
    <source>
        <strain evidence="2">HY135</strain>
    </source>
</reference>
<evidence type="ECO:0000313" key="2">
    <source>
        <dbReference type="Proteomes" id="UP000024635"/>
    </source>
</evidence>
<comment type="caution">
    <text evidence="1">The sequence shown here is derived from an EMBL/GenBank/DDBJ whole genome shotgun (WGS) entry which is preliminary data.</text>
</comment>
<name>A0A016S3Z9_9BILA</name>
<organism evidence="1 2">
    <name type="scientific">Ancylostoma ceylanicum</name>
    <dbReference type="NCBI Taxonomy" id="53326"/>
    <lineage>
        <taxon>Eukaryota</taxon>
        <taxon>Metazoa</taxon>
        <taxon>Ecdysozoa</taxon>
        <taxon>Nematoda</taxon>
        <taxon>Chromadorea</taxon>
        <taxon>Rhabditida</taxon>
        <taxon>Rhabditina</taxon>
        <taxon>Rhabditomorpha</taxon>
        <taxon>Strongyloidea</taxon>
        <taxon>Ancylostomatidae</taxon>
        <taxon>Ancylostomatinae</taxon>
        <taxon>Ancylostoma</taxon>
    </lineage>
</organism>
<dbReference type="AlphaFoldDB" id="A0A016S3Z9"/>
<keyword evidence="2" id="KW-1185">Reference proteome</keyword>